<accession>A0A8R1DU08</accession>
<organism evidence="2 3">
    <name type="scientific">Caenorhabditis japonica</name>
    <dbReference type="NCBI Taxonomy" id="281687"/>
    <lineage>
        <taxon>Eukaryota</taxon>
        <taxon>Metazoa</taxon>
        <taxon>Ecdysozoa</taxon>
        <taxon>Nematoda</taxon>
        <taxon>Chromadorea</taxon>
        <taxon>Rhabditida</taxon>
        <taxon>Rhabditina</taxon>
        <taxon>Rhabditomorpha</taxon>
        <taxon>Rhabditoidea</taxon>
        <taxon>Rhabditidae</taxon>
        <taxon>Peloderinae</taxon>
        <taxon>Caenorhabditis</taxon>
    </lineage>
</organism>
<evidence type="ECO:0000313" key="2">
    <source>
        <dbReference type="EnsemblMetazoa" id="CJA11551.1"/>
    </source>
</evidence>
<reference evidence="2" key="2">
    <citation type="submission" date="2022-06" db="UniProtKB">
        <authorList>
            <consortium name="EnsemblMetazoa"/>
        </authorList>
    </citation>
    <scope>IDENTIFICATION</scope>
    <source>
        <strain evidence="2">DF5081</strain>
    </source>
</reference>
<reference evidence="3" key="1">
    <citation type="submission" date="2010-08" db="EMBL/GenBank/DDBJ databases">
        <authorList>
            <consortium name="Caenorhabditis japonica Sequencing Consortium"/>
            <person name="Wilson R.K."/>
        </authorList>
    </citation>
    <scope>NUCLEOTIDE SEQUENCE [LARGE SCALE GENOMIC DNA]</scope>
    <source>
        <strain evidence="3">DF5081</strain>
    </source>
</reference>
<dbReference type="EnsemblMetazoa" id="CJA11551.1">
    <property type="protein sequence ID" value="CJA11551.1"/>
    <property type="gene ID" value="WBGene00130755"/>
</dbReference>
<evidence type="ECO:0000313" key="3">
    <source>
        <dbReference type="Proteomes" id="UP000005237"/>
    </source>
</evidence>
<sequence length="136" mass="15511">MADIKTDLHKSILDLHANMKSLEETVVAQQKRIEDMELTLKDEKKKQDDPAEVKERRRSIVAIGVPENGSSSMFERNLADTNKVHQLLQHVDATSAPVAVYRIGRQKEDGRPRLLKVVMSSQFAQRDLLKTVHKLK</sequence>
<feature type="compositionally biased region" description="Basic and acidic residues" evidence="1">
    <location>
        <begin position="37"/>
        <end position="55"/>
    </location>
</feature>
<dbReference type="Proteomes" id="UP000005237">
    <property type="component" value="Unassembled WGS sequence"/>
</dbReference>
<keyword evidence="3" id="KW-1185">Reference proteome</keyword>
<proteinExistence type="predicted"/>
<evidence type="ECO:0000256" key="1">
    <source>
        <dbReference type="SAM" id="MobiDB-lite"/>
    </source>
</evidence>
<feature type="region of interest" description="Disordered" evidence="1">
    <location>
        <begin position="37"/>
        <end position="57"/>
    </location>
</feature>
<dbReference type="OMA" id="DDEHQMD"/>
<dbReference type="AlphaFoldDB" id="A0A8R1DU08"/>
<protein>
    <submittedName>
        <fullName evidence="2">Uncharacterized protein</fullName>
    </submittedName>
</protein>
<name>A0A8R1DU08_CAEJA</name>